<gene>
    <name evidence="1" type="ORF">CY34DRAFT_813342</name>
</gene>
<sequence length="86" mass="9916">MRILPRCARTDSFFVTRPPMLYISRLAIFDPKDGSVPPEWIVVRDGDILSDKILIQSTCSLAQARMKINPMMRALFKRIWTITMSS</sequence>
<reference evidence="1 2" key="1">
    <citation type="submission" date="2014-04" db="EMBL/GenBank/DDBJ databases">
        <authorList>
            <consortium name="DOE Joint Genome Institute"/>
            <person name="Kuo A."/>
            <person name="Ruytinx J."/>
            <person name="Rineau F."/>
            <person name="Colpaert J."/>
            <person name="Kohler A."/>
            <person name="Nagy L.G."/>
            <person name="Floudas D."/>
            <person name="Copeland A."/>
            <person name="Barry K.W."/>
            <person name="Cichocki N."/>
            <person name="Veneault-Fourrey C."/>
            <person name="LaButti K."/>
            <person name="Lindquist E.A."/>
            <person name="Lipzen A."/>
            <person name="Lundell T."/>
            <person name="Morin E."/>
            <person name="Murat C."/>
            <person name="Sun H."/>
            <person name="Tunlid A."/>
            <person name="Henrissat B."/>
            <person name="Grigoriev I.V."/>
            <person name="Hibbett D.S."/>
            <person name="Martin F."/>
            <person name="Nordberg H.P."/>
            <person name="Cantor M.N."/>
            <person name="Hua S.X."/>
        </authorList>
    </citation>
    <scope>NUCLEOTIDE SEQUENCE [LARGE SCALE GENOMIC DNA]</scope>
    <source>
        <strain evidence="1 2">UH-Slu-Lm8-n1</strain>
    </source>
</reference>
<organism evidence="1 2">
    <name type="scientific">Suillus luteus UH-Slu-Lm8-n1</name>
    <dbReference type="NCBI Taxonomy" id="930992"/>
    <lineage>
        <taxon>Eukaryota</taxon>
        <taxon>Fungi</taxon>
        <taxon>Dikarya</taxon>
        <taxon>Basidiomycota</taxon>
        <taxon>Agaricomycotina</taxon>
        <taxon>Agaricomycetes</taxon>
        <taxon>Agaricomycetidae</taxon>
        <taxon>Boletales</taxon>
        <taxon>Suillineae</taxon>
        <taxon>Suillaceae</taxon>
        <taxon>Suillus</taxon>
    </lineage>
</organism>
<protein>
    <submittedName>
        <fullName evidence="1">Unplaced genomic scaffold CY34scaffold_730, whole genome shotgun sequence</fullName>
    </submittedName>
</protein>
<evidence type="ECO:0000313" key="2">
    <source>
        <dbReference type="Proteomes" id="UP000054485"/>
    </source>
</evidence>
<dbReference type="Proteomes" id="UP000054485">
    <property type="component" value="Unassembled WGS sequence"/>
</dbReference>
<evidence type="ECO:0000313" key="1">
    <source>
        <dbReference type="EMBL" id="KIK33828.1"/>
    </source>
</evidence>
<accession>A0A0D0APC9</accession>
<proteinExistence type="predicted"/>
<reference evidence="2" key="2">
    <citation type="submission" date="2015-01" db="EMBL/GenBank/DDBJ databases">
        <title>Evolutionary Origins and Diversification of the Mycorrhizal Mutualists.</title>
        <authorList>
            <consortium name="DOE Joint Genome Institute"/>
            <consortium name="Mycorrhizal Genomics Consortium"/>
            <person name="Kohler A."/>
            <person name="Kuo A."/>
            <person name="Nagy L.G."/>
            <person name="Floudas D."/>
            <person name="Copeland A."/>
            <person name="Barry K.W."/>
            <person name="Cichocki N."/>
            <person name="Veneault-Fourrey C."/>
            <person name="LaButti K."/>
            <person name="Lindquist E.A."/>
            <person name="Lipzen A."/>
            <person name="Lundell T."/>
            <person name="Morin E."/>
            <person name="Murat C."/>
            <person name="Riley R."/>
            <person name="Ohm R."/>
            <person name="Sun H."/>
            <person name="Tunlid A."/>
            <person name="Henrissat B."/>
            <person name="Grigoriev I.V."/>
            <person name="Hibbett D.S."/>
            <person name="Martin F."/>
        </authorList>
    </citation>
    <scope>NUCLEOTIDE SEQUENCE [LARGE SCALE GENOMIC DNA]</scope>
    <source>
        <strain evidence="2">UH-Slu-Lm8-n1</strain>
    </source>
</reference>
<keyword evidence="2" id="KW-1185">Reference proteome</keyword>
<name>A0A0D0APC9_9AGAM</name>
<dbReference type="HOGENOM" id="CLU_2499391_0_0_1"/>
<dbReference type="EMBL" id="KN835861">
    <property type="protein sequence ID" value="KIK33828.1"/>
    <property type="molecule type" value="Genomic_DNA"/>
</dbReference>
<dbReference type="InParanoid" id="A0A0D0APC9"/>
<dbReference type="AlphaFoldDB" id="A0A0D0APC9"/>